<name>A0ABR6ZTL3_9BURK</name>
<dbReference type="Pfam" id="PF05930">
    <property type="entry name" value="Phage_AlpA"/>
    <property type="match status" value="1"/>
</dbReference>
<sequence>MSEISAVASNDKSKYPENIPAPNLISIKQVQIRCTISRSTIYAYIKKGIFPKPYLIGVRAVRFSETEIDQWINGHIQNK</sequence>
<reference evidence="1 2" key="1">
    <citation type="submission" date="2020-08" db="EMBL/GenBank/DDBJ databases">
        <title>Novel species isolated from subtropical streams in China.</title>
        <authorList>
            <person name="Lu H."/>
        </authorList>
    </citation>
    <scope>NUCLEOTIDE SEQUENCE [LARGE SCALE GENOMIC DNA]</scope>
    <source>
        <strain evidence="1 2">CY18W</strain>
    </source>
</reference>
<gene>
    <name evidence="1" type="ORF">H8L32_17170</name>
</gene>
<comment type="caution">
    <text evidence="1">The sequence shown here is derived from an EMBL/GenBank/DDBJ whole genome shotgun (WGS) entry which is preliminary data.</text>
</comment>
<evidence type="ECO:0000313" key="1">
    <source>
        <dbReference type="EMBL" id="MBC3919226.1"/>
    </source>
</evidence>
<keyword evidence="2" id="KW-1185">Reference proteome</keyword>
<dbReference type="InterPro" id="IPR009061">
    <property type="entry name" value="DNA-bd_dom_put_sf"/>
</dbReference>
<accession>A0ABR6ZTL3</accession>
<organism evidence="1 2">
    <name type="scientific">Undibacterium hunanense</name>
    <dbReference type="NCBI Taxonomy" id="2762292"/>
    <lineage>
        <taxon>Bacteria</taxon>
        <taxon>Pseudomonadati</taxon>
        <taxon>Pseudomonadota</taxon>
        <taxon>Betaproteobacteria</taxon>
        <taxon>Burkholderiales</taxon>
        <taxon>Oxalobacteraceae</taxon>
        <taxon>Undibacterium</taxon>
    </lineage>
</organism>
<dbReference type="Proteomes" id="UP000650424">
    <property type="component" value="Unassembled WGS sequence"/>
</dbReference>
<dbReference type="Gene3D" id="1.10.238.160">
    <property type="match status" value="1"/>
</dbReference>
<dbReference type="SUPFAM" id="SSF46955">
    <property type="entry name" value="Putative DNA-binding domain"/>
    <property type="match status" value="1"/>
</dbReference>
<protein>
    <submittedName>
        <fullName evidence="1">AlpA family phage regulatory protein</fullName>
    </submittedName>
</protein>
<dbReference type="EMBL" id="JACOGF010000009">
    <property type="protein sequence ID" value="MBC3919226.1"/>
    <property type="molecule type" value="Genomic_DNA"/>
</dbReference>
<proteinExistence type="predicted"/>
<dbReference type="InterPro" id="IPR010260">
    <property type="entry name" value="AlpA"/>
</dbReference>
<evidence type="ECO:0000313" key="2">
    <source>
        <dbReference type="Proteomes" id="UP000650424"/>
    </source>
</evidence>